<evidence type="ECO:0000256" key="4">
    <source>
        <dbReference type="ARBA" id="ARBA00022786"/>
    </source>
</evidence>
<dbReference type="Proteomes" id="UP000238350">
    <property type="component" value="Unassembled WGS sequence"/>
</dbReference>
<organism evidence="11 12">
    <name type="scientific">Wickerhamiella sorbophila</name>
    <dbReference type="NCBI Taxonomy" id="45607"/>
    <lineage>
        <taxon>Eukaryota</taxon>
        <taxon>Fungi</taxon>
        <taxon>Dikarya</taxon>
        <taxon>Ascomycota</taxon>
        <taxon>Saccharomycotina</taxon>
        <taxon>Dipodascomycetes</taxon>
        <taxon>Dipodascales</taxon>
        <taxon>Trichomonascaceae</taxon>
        <taxon>Wickerhamiella</taxon>
    </lineage>
</organism>
<dbReference type="SUPFAM" id="SSF54001">
    <property type="entry name" value="Cysteine proteinases"/>
    <property type="match status" value="1"/>
</dbReference>
<keyword evidence="9" id="KW-1133">Transmembrane helix</keyword>
<dbReference type="PROSITE" id="PS00972">
    <property type="entry name" value="USP_1"/>
    <property type="match status" value="1"/>
</dbReference>
<comment type="caution">
    <text evidence="11">The sequence shown here is derived from an EMBL/GenBank/DDBJ whole genome shotgun (WGS) entry which is preliminary data.</text>
</comment>
<keyword evidence="3 7" id="KW-0645">Protease</keyword>
<dbReference type="STRING" id="45607.A0A2T0FMG5"/>
<dbReference type="GeneID" id="36517536"/>
<evidence type="ECO:0000313" key="11">
    <source>
        <dbReference type="EMBL" id="PRT56169.1"/>
    </source>
</evidence>
<proteinExistence type="inferred from homology"/>
<evidence type="ECO:0000256" key="6">
    <source>
        <dbReference type="ARBA" id="ARBA00022807"/>
    </source>
</evidence>
<dbReference type="InterPro" id="IPR038765">
    <property type="entry name" value="Papain-like_cys_pep_sf"/>
</dbReference>
<keyword evidence="5 7" id="KW-0378">Hydrolase</keyword>
<evidence type="ECO:0000256" key="3">
    <source>
        <dbReference type="ARBA" id="ARBA00022670"/>
    </source>
</evidence>
<dbReference type="GO" id="GO:0004843">
    <property type="term" value="F:cysteine-type deubiquitinase activity"/>
    <property type="evidence" value="ECO:0007669"/>
    <property type="project" value="UniProtKB-UniRule"/>
</dbReference>
<evidence type="ECO:0000256" key="7">
    <source>
        <dbReference type="RuleBase" id="RU366025"/>
    </source>
</evidence>
<accession>A0A2T0FMG5</accession>
<sequence length="549" mass="61328">MAINRSAASASCISVWQPDFVFKLFDATRLSGMRPFLAVIGTLALAGNLVLASKSVWLSTAFSALVVSLMFGDTFRGGVDMASASMRFLYNKASRFGLSSFSEEELSDEEKRRNIMRFKGTHVGGLYNEGNTCFINSVVQSLASCETINSFVNEGSATSGNFSTELAKLVHDLNRIRTTSHSYSTGRLMQNIGGSNRWARLDQEDAQEFFQQLLVALEKDWKSRQPAPAEAPDSEKKEKGPEQQITPFDGHFAVRVGCLTCGDMEGIRTGILSSVDISLDLDESESTLESLLENYCHMETIPDVECYRCSLINFKAKLEEKIAETPNSPISSILKTRVNEVVETLKEKVIDEKRYATLKPNTHKVLSDKTKQTMFAAPMADILMVHINRSVFDMRTGFSRKNYAPVKFPAQLDMSQFVADPKDLDNQNPANPMHGTPENPEWYDLKATVIHYGSANFGHYVCFRKFNGFWWRISDDTVDLTTETQVLNAQGVFMLFYEKRAATPCRQASVAIEDEGLQLVDTSAETTVKLQEPEPENEQAMASIDEPRL</sequence>
<keyword evidence="4 7" id="KW-0833">Ubl conjugation pathway</keyword>
<keyword evidence="6 7" id="KW-0788">Thiol protease</keyword>
<dbReference type="Pfam" id="PF00443">
    <property type="entry name" value="UCH"/>
    <property type="match status" value="1"/>
</dbReference>
<dbReference type="GO" id="GO:0005634">
    <property type="term" value="C:nucleus"/>
    <property type="evidence" value="ECO:0007669"/>
    <property type="project" value="TreeGrafter"/>
</dbReference>
<dbReference type="PROSITE" id="PS00973">
    <property type="entry name" value="USP_2"/>
    <property type="match status" value="1"/>
</dbReference>
<dbReference type="InterPro" id="IPR028889">
    <property type="entry name" value="USP"/>
</dbReference>
<dbReference type="AlphaFoldDB" id="A0A2T0FMG5"/>
<feature type="region of interest" description="Disordered" evidence="8">
    <location>
        <begin position="529"/>
        <end position="549"/>
    </location>
</feature>
<evidence type="ECO:0000256" key="9">
    <source>
        <dbReference type="SAM" id="Phobius"/>
    </source>
</evidence>
<dbReference type="PANTHER" id="PTHR24006">
    <property type="entry name" value="UBIQUITIN CARBOXYL-TERMINAL HYDROLASE"/>
    <property type="match status" value="1"/>
</dbReference>
<feature type="region of interest" description="Disordered" evidence="8">
    <location>
        <begin position="223"/>
        <end position="246"/>
    </location>
</feature>
<dbReference type="CDD" id="cd02662">
    <property type="entry name" value="Peptidase_C19F"/>
    <property type="match status" value="1"/>
</dbReference>
<comment type="catalytic activity">
    <reaction evidence="1 7">
        <text>Thiol-dependent hydrolysis of ester, thioester, amide, peptide and isopeptide bonds formed by the C-terminal Gly of ubiquitin (a 76-residue protein attached to proteins as an intracellular targeting signal).</text>
        <dbReference type="EC" id="3.4.19.12"/>
    </reaction>
</comment>
<dbReference type="PROSITE" id="PS50235">
    <property type="entry name" value="USP_3"/>
    <property type="match status" value="1"/>
</dbReference>
<dbReference type="InterPro" id="IPR018200">
    <property type="entry name" value="USP_CS"/>
</dbReference>
<evidence type="ECO:0000256" key="1">
    <source>
        <dbReference type="ARBA" id="ARBA00000707"/>
    </source>
</evidence>
<feature type="domain" description="USP" evidence="10">
    <location>
        <begin position="124"/>
        <end position="500"/>
    </location>
</feature>
<dbReference type="EMBL" id="NDIQ01000022">
    <property type="protein sequence ID" value="PRT56169.1"/>
    <property type="molecule type" value="Genomic_DNA"/>
</dbReference>
<dbReference type="InterPro" id="IPR001394">
    <property type="entry name" value="Peptidase_C19_UCH"/>
</dbReference>
<dbReference type="GO" id="GO:0006508">
    <property type="term" value="P:proteolysis"/>
    <property type="evidence" value="ECO:0007669"/>
    <property type="project" value="UniProtKB-KW"/>
</dbReference>
<dbReference type="EC" id="3.4.19.12" evidence="7"/>
<keyword evidence="9" id="KW-0472">Membrane</keyword>
<evidence type="ECO:0000313" key="12">
    <source>
        <dbReference type="Proteomes" id="UP000238350"/>
    </source>
</evidence>
<reference evidence="11 12" key="1">
    <citation type="submission" date="2017-04" db="EMBL/GenBank/DDBJ databases">
        <title>Genome sequencing of [Candida] sorbophila.</title>
        <authorList>
            <person name="Ahn J.O."/>
        </authorList>
    </citation>
    <scope>NUCLEOTIDE SEQUENCE [LARGE SCALE GENOMIC DNA]</scope>
    <source>
        <strain evidence="11 12">DS02</strain>
    </source>
</reference>
<protein>
    <recommendedName>
        <fullName evidence="7">Ubiquitin carboxyl-terminal hydrolase</fullName>
        <ecNumber evidence="7">3.4.19.12</ecNumber>
    </recommendedName>
</protein>
<dbReference type="PANTHER" id="PTHR24006:SF888">
    <property type="entry name" value="UBIQUITIN CARBOXYL-TERMINAL HYDROLASE 30"/>
    <property type="match status" value="1"/>
</dbReference>
<dbReference type="OrthoDB" id="2020758at2759"/>
<comment type="similarity">
    <text evidence="2 7">Belongs to the peptidase C19 family.</text>
</comment>
<evidence type="ECO:0000256" key="5">
    <source>
        <dbReference type="ARBA" id="ARBA00022801"/>
    </source>
</evidence>
<dbReference type="GO" id="GO:0016579">
    <property type="term" value="P:protein deubiquitination"/>
    <property type="evidence" value="ECO:0007669"/>
    <property type="project" value="InterPro"/>
</dbReference>
<dbReference type="RefSeq" id="XP_024666114.1">
    <property type="nucleotide sequence ID" value="XM_024810345.1"/>
</dbReference>
<evidence type="ECO:0000259" key="10">
    <source>
        <dbReference type="PROSITE" id="PS50235"/>
    </source>
</evidence>
<dbReference type="GO" id="GO:0005829">
    <property type="term" value="C:cytosol"/>
    <property type="evidence" value="ECO:0007669"/>
    <property type="project" value="TreeGrafter"/>
</dbReference>
<evidence type="ECO:0000256" key="8">
    <source>
        <dbReference type="SAM" id="MobiDB-lite"/>
    </source>
</evidence>
<keyword evidence="12" id="KW-1185">Reference proteome</keyword>
<dbReference type="Gene3D" id="3.90.70.10">
    <property type="entry name" value="Cysteine proteinases"/>
    <property type="match status" value="1"/>
</dbReference>
<name>A0A2T0FMG5_9ASCO</name>
<gene>
    <name evidence="11" type="ORF">B9G98_03788</name>
</gene>
<keyword evidence="9" id="KW-0812">Transmembrane</keyword>
<feature type="transmembrane region" description="Helical" evidence="9">
    <location>
        <begin position="57"/>
        <end position="79"/>
    </location>
</feature>
<dbReference type="InterPro" id="IPR050164">
    <property type="entry name" value="Peptidase_C19"/>
</dbReference>
<evidence type="ECO:0000256" key="2">
    <source>
        <dbReference type="ARBA" id="ARBA00009085"/>
    </source>
</evidence>
<feature type="transmembrane region" description="Helical" evidence="9">
    <location>
        <begin position="33"/>
        <end position="51"/>
    </location>
</feature>